<gene>
    <name evidence="6" type="ORF">F0Q45_24870</name>
</gene>
<feature type="domain" description="Ketosynthase family 3 (KS3)" evidence="5">
    <location>
        <begin position="6"/>
        <end position="429"/>
    </location>
</feature>
<dbReference type="GO" id="GO:0071770">
    <property type="term" value="P:DIM/DIP cell wall layer assembly"/>
    <property type="evidence" value="ECO:0007669"/>
    <property type="project" value="TreeGrafter"/>
</dbReference>
<dbReference type="EMBL" id="VTZN01000290">
    <property type="protein sequence ID" value="KAA1244480.1"/>
    <property type="molecule type" value="Genomic_DNA"/>
</dbReference>
<dbReference type="PROSITE" id="PS00606">
    <property type="entry name" value="KS3_1"/>
    <property type="match status" value="1"/>
</dbReference>
<sequence length="448" mass="47183">MDRTPVTPVAVIGMACRLPGRIDSPDLLWEALLRGDDLVTEVPVERWDAEEYYDPEPGIPGRSVCKWGAFLNNVADFDAEFFGITEREATEMDPQHRLLLETAWEAMEHAGLTREKLASVQTGVFVGLMHDDYQFMHAAANTLGGPYGYMGNSFAMGSGRISYAMGLHGPAMTVDTACSSGLSAIHLACRSLHDGESDIALAGGASVMLEPRKAASGSALGMLSATGHCHAFDVKADGFVSGEGSVVLLLKRLPDALADGDRILAVVRGTAANQDGRTVNIVTPSKTAQIAAYRAALAAGEVDPGTVGMVEAHGPGTPVGDPVEYASLAQVYGVEGACALTSVKTNFGHTQSAAGALGLMKAVLAVQHGVIPQNLHFTRLPEDFAQIETNLFVPQETTPWPRSDDKPPRRAAVSSYGFSGTNVHAIVEQAPLAPESTPTAPALQGPLL</sequence>
<dbReference type="InterPro" id="IPR018201">
    <property type="entry name" value="Ketoacyl_synth_AS"/>
</dbReference>
<dbReference type="GO" id="GO:0005886">
    <property type="term" value="C:plasma membrane"/>
    <property type="evidence" value="ECO:0007669"/>
    <property type="project" value="TreeGrafter"/>
</dbReference>
<dbReference type="GO" id="GO:0004312">
    <property type="term" value="F:fatty acid synthase activity"/>
    <property type="evidence" value="ECO:0007669"/>
    <property type="project" value="TreeGrafter"/>
</dbReference>
<dbReference type="InterPro" id="IPR020841">
    <property type="entry name" value="PKS_Beta-ketoAc_synthase_dom"/>
</dbReference>
<dbReference type="InterPro" id="IPR014031">
    <property type="entry name" value="Ketoacyl_synth_C"/>
</dbReference>
<dbReference type="Pfam" id="PF16197">
    <property type="entry name" value="KAsynt_C_assoc"/>
    <property type="match status" value="1"/>
</dbReference>
<organism evidence="6 7">
    <name type="scientific">Mycobacterium simiae</name>
    <name type="common">Mycobacterium habana</name>
    <dbReference type="NCBI Taxonomy" id="1784"/>
    <lineage>
        <taxon>Bacteria</taxon>
        <taxon>Bacillati</taxon>
        <taxon>Actinomycetota</taxon>
        <taxon>Actinomycetes</taxon>
        <taxon>Mycobacteriales</taxon>
        <taxon>Mycobacteriaceae</taxon>
        <taxon>Mycobacterium</taxon>
        <taxon>Mycobacterium simiae complex</taxon>
    </lineage>
</organism>
<dbReference type="PANTHER" id="PTHR43775:SF37">
    <property type="entry name" value="SI:DKEY-61P9.11"/>
    <property type="match status" value="1"/>
</dbReference>
<dbReference type="Pfam" id="PF00109">
    <property type="entry name" value="ketoacyl-synt"/>
    <property type="match status" value="1"/>
</dbReference>
<evidence type="ECO:0000259" key="5">
    <source>
        <dbReference type="PROSITE" id="PS52004"/>
    </source>
</evidence>
<reference evidence="6 7" key="1">
    <citation type="submission" date="2019-09" db="EMBL/GenBank/DDBJ databases">
        <title>Report of infection by Mycobacterium simiae a patient suffering from pulmonary tuberculosis.</title>
        <authorList>
            <person name="Mohanty P.S."/>
            <person name="Bansal A.K."/>
            <person name="Singh H."/>
            <person name="Sharma S."/>
            <person name="Patil S.A."/>
            <person name="Upadhaya P."/>
            <person name="Singh P.K."/>
            <person name="Kumar D."/>
            <person name="Kumar S."/>
            <person name="Singh R.K."/>
            <person name="Chaudhary B."/>
        </authorList>
    </citation>
    <scope>NUCLEOTIDE SEQUENCE [LARGE SCALE GENOMIC DNA]</scope>
    <source>
        <strain evidence="6 7">JAL-560-SIM</strain>
    </source>
</reference>
<evidence type="ECO:0000313" key="7">
    <source>
        <dbReference type="Proteomes" id="UP000324701"/>
    </source>
</evidence>
<name>A0A5B1B9X5_MYCSI</name>
<dbReference type="OrthoDB" id="9778690at2"/>
<keyword evidence="7" id="KW-1185">Reference proteome</keyword>
<comment type="caution">
    <text evidence="6">The sequence shown here is derived from an EMBL/GenBank/DDBJ whole genome shotgun (WGS) entry which is preliminary data.</text>
</comment>
<dbReference type="GO" id="GO:0006633">
    <property type="term" value="P:fatty acid biosynthetic process"/>
    <property type="evidence" value="ECO:0007669"/>
    <property type="project" value="InterPro"/>
</dbReference>
<dbReference type="InterPro" id="IPR014030">
    <property type="entry name" value="Ketoacyl_synth_N"/>
</dbReference>
<dbReference type="PROSITE" id="PS52004">
    <property type="entry name" value="KS3_2"/>
    <property type="match status" value="1"/>
</dbReference>
<dbReference type="SUPFAM" id="SSF53901">
    <property type="entry name" value="Thiolase-like"/>
    <property type="match status" value="1"/>
</dbReference>
<dbReference type="Pfam" id="PF02801">
    <property type="entry name" value="Ketoacyl-synt_C"/>
    <property type="match status" value="1"/>
</dbReference>
<evidence type="ECO:0000256" key="1">
    <source>
        <dbReference type="ARBA" id="ARBA00022450"/>
    </source>
</evidence>
<dbReference type="PANTHER" id="PTHR43775">
    <property type="entry name" value="FATTY ACID SYNTHASE"/>
    <property type="match status" value="1"/>
</dbReference>
<dbReference type="GO" id="GO:0005737">
    <property type="term" value="C:cytoplasm"/>
    <property type="evidence" value="ECO:0007669"/>
    <property type="project" value="TreeGrafter"/>
</dbReference>
<protein>
    <submittedName>
        <fullName evidence="6">Polyketide synthase</fullName>
    </submittedName>
</protein>
<keyword evidence="1" id="KW-0596">Phosphopantetheine</keyword>
<keyword evidence="3" id="KW-0808">Transferase</keyword>
<proteinExistence type="predicted"/>
<evidence type="ECO:0000256" key="4">
    <source>
        <dbReference type="ARBA" id="ARBA00023268"/>
    </source>
</evidence>
<dbReference type="Proteomes" id="UP000324701">
    <property type="component" value="Unassembled WGS sequence"/>
</dbReference>
<dbReference type="Gene3D" id="3.40.47.10">
    <property type="match status" value="1"/>
</dbReference>
<accession>A0A5B1B9X5</accession>
<dbReference type="FunFam" id="3.40.47.10:FF:000019">
    <property type="entry name" value="Polyketide synthase type I"/>
    <property type="match status" value="1"/>
</dbReference>
<evidence type="ECO:0000313" key="6">
    <source>
        <dbReference type="EMBL" id="KAA1244480.1"/>
    </source>
</evidence>
<dbReference type="SMART" id="SM00825">
    <property type="entry name" value="PKS_KS"/>
    <property type="match status" value="1"/>
</dbReference>
<keyword evidence="4" id="KW-0511">Multifunctional enzyme</keyword>
<dbReference type="CDD" id="cd00833">
    <property type="entry name" value="PKS"/>
    <property type="match status" value="1"/>
</dbReference>
<dbReference type="InterPro" id="IPR032821">
    <property type="entry name" value="PKS_assoc"/>
</dbReference>
<dbReference type="InterPro" id="IPR016039">
    <property type="entry name" value="Thiolase-like"/>
</dbReference>
<evidence type="ECO:0000256" key="3">
    <source>
        <dbReference type="ARBA" id="ARBA00022679"/>
    </source>
</evidence>
<feature type="non-terminal residue" evidence="6">
    <location>
        <position position="448"/>
    </location>
</feature>
<dbReference type="AlphaFoldDB" id="A0A5B1B9X5"/>
<dbReference type="InterPro" id="IPR050091">
    <property type="entry name" value="PKS_NRPS_Biosynth_Enz"/>
</dbReference>
<keyword evidence="2" id="KW-0597">Phosphoprotein</keyword>
<evidence type="ECO:0000256" key="2">
    <source>
        <dbReference type="ARBA" id="ARBA00022553"/>
    </source>
</evidence>
<dbReference type="PROSITE" id="PS51257">
    <property type="entry name" value="PROKAR_LIPOPROTEIN"/>
    <property type="match status" value="1"/>
</dbReference>
<dbReference type="GO" id="GO:0004315">
    <property type="term" value="F:3-oxoacyl-[acyl-carrier-protein] synthase activity"/>
    <property type="evidence" value="ECO:0007669"/>
    <property type="project" value="InterPro"/>
</dbReference>